<dbReference type="EMBL" id="GGLE01000717">
    <property type="protein sequence ID" value="MBY04843.1"/>
    <property type="molecule type" value="Transcribed_RNA"/>
</dbReference>
<dbReference type="InterPro" id="IPR026669">
    <property type="entry name" value="Arsenite_MeTrfase-like"/>
</dbReference>
<dbReference type="SUPFAM" id="SSF53335">
    <property type="entry name" value="S-adenosyl-L-methionine-dependent methyltransferases"/>
    <property type="match status" value="1"/>
</dbReference>
<name>A0A2R5L5U6_9ACAR</name>
<dbReference type="InterPro" id="IPR029063">
    <property type="entry name" value="SAM-dependent_MTases_sf"/>
</dbReference>
<evidence type="ECO:0000259" key="1">
    <source>
        <dbReference type="Pfam" id="PF13649"/>
    </source>
</evidence>
<dbReference type="Pfam" id="PF13649">
    <property type="entry name" value="Methyltransf_25"/>
    <property type="match status" value="1"/>
</dbReference>
<dbReference type="AlphaFoldDB" id="A0A2R5L5U6"/>
<accession>A0A2R5L5U6</accession>
<protein>
    <recommendedName>
        <fullName evidence="1">Methyltransferase domain-containing protein</fullName>
    </recommendedName>
</protein>
<organism evidence="2">
    <name type="scientific">Ornithodoros turicata</name>
    <dbReference type="NCBI Taxonomy" id="34597"/>
    <lineage>
        <taxon>Eukaryota</taxon>
        <taxon>Metazoa</taxon>
        <taxon>Ecdysozoa</taxon>
        <taxon>Arthropoda</taxon>
        <taxon>Chelicerata</taxon>
        <taxon>Arachnida</taxon>
        <taxon>Acari</taxon>
        <taxon>Parasitiformes</taxon>
        <taxon>Ixodida</taxon>
        <taxon>Ixodoidea</taxon>
        <taxon>Argasidae</taxon>
        <taxon>Ornithodorinae</taxon>
        <taxon>Ornithodoros</taxon>
    </lineage>
</organism>
<reference evidence="2" key="1">
    <citation type="submission" date="2018-03" db="EMBL/GenBank/DDBJ databases">
        <title>The relapsing fever spirochete Borrelia turicatae persists in the highly oxidative environment of its soft-bodied tick vector.</title>
        <authorList>
            <person name="Bourret T.J."/>
            <person name="Boyle W.K."/>
            <person name="Valenzuela J.G."/>
            <person name="Oliveira F."/>
            <person name="Lopez J.E."/>
        </authorList>
    </citation>
    <scope>NUCLEOTIDE SEQUENCE</scope>
    <source>
        <strain evidence="2">Kansas strain/isolate</strain>
        <tissue evidence="2">Salivary glands</tissue>
    </source>
</reference>
<evidence type="ECO:0000313" key="2">
    <source>
        <dbReference type="EMBL" id="MBY04843.1"/>
    </source>
</evidence>
<dbReference type="GO" id="GO:0008168">
    <property type="term" value="F:methyltransferase activity"/>
    <property type="evidence" value="ECO:0007669"/>
    <property type="project" value="TreeGrafter"/>
</dbReference>
<dbReference type="Gene3D" id="3.40.50.150">
    <property type="entry name" value="Vaccinia Virus protein VP39"/>
    <property type="match status" value="1"/>
</dbReference>
<feature type="domain" description="Methyltransferase" evidence="1">
    <location>
        <begin position="154"/>
        <end position="245"/>
    </location>
</feature>
<sequence>MDLEEAQTKFSDLLGEIHPGSVAEFLLWIQHRHFVATCSGHQVAEAVHKLNQIAQFVRKLVPEDAVLKSENILWPTQGENADCHPETTVHVDAFLYDDDDIDDLVEQGKLHRSYCGACGSRDIVPLTFISHSASRNRVEFVFRQLVPYLKDKSVLDVGSRLGAFLYAAHAFTPADPIVGVEVNADFCALQEKVIREWNMEDRVRVVNADVREIPEVVATSDVVILNNVFDFFASQEEQVVLWQYLKQHIKRGAVLVTAPSLHKSLEHLNTGIVVEEWVQERYVTDPLAYSFMKDHEELSDICAYDVL</sequence>
<proteinExistence type="predicted"/>
<dbReference type="PANTHER" id="PTHR43675:SF1">
    <property type="entry name" value="RIKEN CDNA 2700097O09 GENE"/>
    <property type="match status" value="1"/>
</dbReference>
<dbReference type="PANTHER" id="PTHR43675">
    <property type="entry name" value="ARSENITE METHYLTRANSFERASE"/>
    <property type="match status" value="1"/>
</dbReference>
<dbReference type="CDD" id="cd02440">
    <property type="entry name" value="AdoMet_MTases"/>
    <property type="match status" value="1"/>
</dbReference>
<dbReference type="InterPro" id="IPR041698">
    <property type="entry name" value="Methyltransf_25"/>
</dbReference>